<protein>
    <submittedName>
        <fullName evidence="1">Uncharacterized protein</fullName>
    </submittedName>
</protein>
<accession>A0A222NP91</accession>
<proteinExistence type="predicted"/>
<evidence type="ECO:0000313" key="2">
    <source>
        <dbReference type="Proteomes" id="UP000225886"/>
    </source>
</evidence>
<dbReference type="EMBL" id="MF361639">
    <property type="protein sequence ID" value="ASQ41222.1"/>
    <property type="molecule type" value="Genomic_DNA"/>
</dbReference>
<sequence>MAHFRTISAEYLDGVLNTLKNIGSKRTFLTSELKKAEELFLSVKYAFENKGYNKAFGYYQGQRVYFDDVTRSALSVKIIQDYQVNLEENYKLSQKK</sequence>
<keyword evidence="2" id="KW-1185">Reference proteome</keyword>
<dbReference type="GeneID" id="54981330"/>
<dbReference type="RefSeq" id="YP_009791144.1">
    <property type="nucleotide sequence ID" value="NC_047837.1"/>
</dbReference>
<dbReference type="KEGG" id="vg:54981330"/>
<reference evidence="1 2" key="1">
    <citation type="journal article" date="2017" name="Proc. Natl. Acad. Sci. U.S.A.">
        <title>Virus found in a boreal lake links ssDNA and dsDNA viruses.</title>
        <authorList>
            <person name="Laanto E."/>
            <person name="Mantynen S."/>
            <person name="De Colibus L."/>
            <person name="Marjakangas J."/>
            <person name="Gillum A."/>
            <person name="Stuart D.I."/>
            <person name="Ravantti J.J."/>
            <person name="Huiskonen J.T."/>
            <person name="Sundberg L.R."/>
        </authorList>
    </citation>
    <scope>NUCLEOTIDE SEQUENCE [LARGE SCALE GENOMIC DNA]</scope>
</reference>
<name>A0A222NP91_9VIRU</name>
<evidence type="ECO:0000313" key="1">
    <source>
        <dbReference type="EMBL" id="ASQ41222.1"/>
    </source>
</evidence>
<dbReference type="Proteomes" id="UP000225886">
    <property type="component" value="Segment"/>
</dbReference>
<organism evidence="1 2">
    <name type="scientific">Flavobacterium phage FLiP</name>
    <dbReference type="NCBI Taxonomy" id="2023716"/>
    <lineage>
        <taxon>Viruses</taxon>
        <taxon>Varidnaviria</taxon>
        <taxon>Abadenavirae</taxon>
        <taxon>Produgelaviricota</taxon>
        <taxon>Ainoaviricetes</taxon>
        <taxon>Lautamovirales</taxon>
        <taxon>Finnlakeviridae</taxon>
        <taxon>Finnlakevirus</taxon>
        <taxon>Finnlakevirus FLiP</taxon>
    </lineage>
</organism>